<keyword evidence="2" id="KW-1185">Reference proteome</keyword>
<dbReference type="EMBL" id="CM046388">
    <property type="protein sequence ID" value="KAI8574097.1"/>
    <property type="molecule type" value="Genomic_DNA"/>
</dbReference>
<organism evidence="1 2">
    <name type="scientific">Rhododendron molle</name>
    <name type="common">Chinese azalea</name>
    <name type="synonym">Azalea mollis</name>
    <dbReference type="NCBI Taxonomy" id="49168"/>
    <lineage>
        <taxon>Eukaryota</taxon>
        <taxon>Viridiplantae</taxon>
        <taxon>Streptophyta</taxon>
        <taxon>Embryophyta</taxon>
        <taxon>Tracheophyta</taxon>
        <taxon>Spermatophyta</taxon>
        <taxon>Magnoliopsida</taxon>
        <taxon>eudicotyledons</taxon>
        <taxon>Gunneridae</taxon>
        <taxon>Pentapetalae</taxon>
        <taxon>asterids</taxon>
        <taxon>Ericales</taxon>
        <taxon>Ericaceae</taxon>
        <taxon>Ericoideae</taxon>
        <taxon>Rhodoreae</taxon>
        <taxon>Rhododendron</taxon>
    </lineage>
</organism>
<name>A0ACC0QA51_RHOML</name>
<evidence type="ECO:0000313" key="2">
    <source>
        <dbReference type="Proteomes" id="UP001062846"/>
    </source>
</evidence>
<comment type="caution">
    <text evidence="1">The sequence shown here is derived from an EMBL/GenBank/DDBJ whole genome shotgun (WGS) entry which is preliminary data.</text>
</comment>
<evidence type="ECO:0000313" key="1">
    <source>
        <dbReference type="EMBL" id="KAI8574097.1"/>
    </source>
</evidence>
<reference evidence="1" key="1">
    <citation type="submission" date="2022-02" db="EMBL/GenBank/DDBJ databases">
        <title>Plant Genome Project.</title>
        <authorList>
            <person name="Zhang R.-G."/>
        </authorList>
    </citation>
    <scope>NUCLEOTIDE SEQUENCE</scope>
    <source>
        <strain evidence="1">AT1</strain>
    </source>
</reference>
<protein>
    <submittedName>
        <fullName evidence="1">Uncharacterized protein</fullName>
    </submittedName>
</protein>
<proteinExistence type="predicted"/>
<dbReference type="Proteomes" id="UP001062846">
    <property type="component" value="Chromosome 1"/>
</dbReference>
<sequence>MARFSGSGKKGFTCHNVTVDGRIKAESDSYGENFSQESRHRRARENSGGNAMTENYHITTCQPTIQADKVTPADPVEFEEATEAGNPPVSQVETVYPKKFHRVLSSAPATENRHLNGHGDRTDQLKMTSDRQLSVFDLLGDDGPNESLQENPKHEAHVAFAIEGLGKVETETPVHSPQQPGRMFSYGSSSPLEVARQRQSSKNFDDLLYDLELDVGAMSQDMHSGSYLDDPFCSRGTVNLHSEQGQKVSTGKAYSRFNINASSLKNFADDKMSYNIADEDNDIWKDGNFLDEDCDITWNGSPLEINGSSSEFWNLGSHEMSDFALEDLHFEKMVTEKARGRFNISDSPRPHYRLRRSRNNHDFLFPGRTWNQKVGRDCDLRDITNQPAWSCHLTEDAGESLSLLSEESCSSSAVRNNANKRSPSNSVARQNIRRHGNDTCSPANKCSSEKYAKVRPYEKSDDLFEGKKINGAQKFAKICNLLNPNQAHFSNALFHKKLGPEDSFSCEEGYISAKMDSGFSSFRQTSGSEKCASAHPKIWTKDPFGAYPLPGAHVNVKSSFERSKHDVLHELSPAGKFSSEKLAICEPYDHDNSYDTPIFSSIGSRRCKRSIFTDSKVEGRPQDLFPVEGSQKDAEFLHVPVEVSVAKDGENRSEKQQSGCAKVELQNDICMGSNDLSSENGQSLEASESKDNCSDCKEAWDLIPEMENQKADGSPQHAEEISSFVKIGHKFDDIIDEKAYHNDVQTSLLQQNESTAVTHLGVRVDDSGAKEMRLESKGRNIDPSCQVMMLESYVLQLLCVQKVLKEASVHDTMKKEEPAIKYHTIA</sequence>
<gene>
    <name evidence="1" type="ORF">RHMOL_Rhmol01G0328500</name>
</gene>
<accession>A0ACC0QA51</accession>